<feature type="signal peptide" evidence="1">
    <location>
        <begin position="1"/>
        <end position="25"/>
    </location>
</feature>
<proteinExistence type="predicted"/>
<evidence type="ECO:0000313" key="2">
    <source>
        <dbReference type="EMBL" id="TWB90004.1"/>
    </source>
</evidence>
<dbReference type="EMBL" id="VITY01000015">
    <property type="protein sequence ID" value="TWB90004.1"/>
    <property type="molecule type" value="Genomic_DNA"/>
</dbReference>
<keyword evidence="3" id="KW-1185">Reference proteome</keyword>
<evidence type="ECO:0000256" key="1">
    <source>
        <dbReference type="SAM" id="SignalP"/>
    </source>
</evidence>
<dbReference type="AlphaFoldDB" id="A0A560L677"/>
<dbReference type="Proteomes" id="UP000321304">
    <property type="component" value="Unassembled WGS sequence"/>
</dbReference>
<comment type="caution">
    <text evidence="2">The sequence shown here is derived from an EMBL/GenBank/DDBJ whole genome shotgun (WGS) entry which is preliminary data.</text>
</comment>
<organism evidence="2 3">
    <name type="scientific">Bradyrhizobium macuxiense</name>
    <dbReference type="NCBI Taxonomy" id="1755647"/>
    <lineage>
        <taxon>Bacteria</taxon>
        <taxon>Pseudomonadati</taxon>
        <taxon>Pseudomonadota</taxon>
        <taxon>Alphaproteobacteria</taxon>
        <taxon>Hyphomicrobiales</taxon>
        <taxon>Nitrobacteraceae</taxon>
        <taxon>Bradyrhizobium</taxon>
    </lineage>
</organism>
<sequence length="209" mass="23050">MSKQRSAIRGFVFAASVAAAVPAMATAGDLRDINVGMAISSVPDAGYINLTCADEKTTHRLAEWAQWSSCPEGPDQLRGIRFEYDRETAREGTMVAGHPAILTVMIDKDARIAALTIETDPKARLYLRKKAFLLGLQAKSRYGEDGWTCSEAKPGADRLEVGGVFVDEKCTKTIDGRTVEIERHLYREPNKELKDMTDESRITIRRAGS</sequence>
<accession>A0A560L677</accession>
<keyword evidence="1" id="KW-0732">Signal</keyword>
<protein>
    <submittedName>
        <fullName evidence="2">Uncharacterized protein</fullName>
    </submittedName>
</protein>
<dbReference type="OrthoDB" id="8218312at2"/>
<name>A0A560L677_9BRAD</name>
<gene>
    <name evidence="2" type="ORF">FBZ93_115120</name>
</gene>
<evidence type="ECO:0000313" key="3">
    <source>
        <dbReference type="Proteomes" id="UP000321304"/>
    </source>
</evidence>
<dbReference type="STRING" id="1755647.AS156_04220"/>
<reference evidence="2 3" key="1">
    <citation type="submission" date="2019-06" db="EMBL/GenBank/DDBJ databases">
        <title>Genomic Encyclopedia of Type Strains, Phase IV (KMG-V): Genome sequencing to study the core and pangenomes of soil and plant-associated prokaryotes.</title>
        <authorList>
            <person name="Whitman W."/>
        </authorList>
    </citation>
    <scope>NUCLEOTIDE SEQUENCE [LARGE SCALE GENOMIC DNA]</scope>
    <source>
        <strain evidence="2 3">BR 10355</strain>
    </source>
</reference>
<feature type="chain" id="PRO_5022038795" evidence="1">
    <location>
        <begin position="26"/>
        <end position="209"/>
    </location>
</feature>
<dbReference type="RefSeq" id="WP_146991493.1">
    <property type="nucleotide sequence ID" value="NZ_VITY01000015.1"/>
</dbReference>